<gene>
    <name evidence="1" type="ORF">NCTC10283_02638</name>
</gene>
<evidence type="ECO:0000313" key="2">
    <source>
        <dbReference type="Proteomes" id="UP000254209"/>
    </source>
</evidence>
<proteinExistence type="predicted"/>
<dbReference type="AlphaFoldDB" id="A0A376BWA0"/>
<dbReference type="Proteomes" id="UP000254209">
    <property type="component" value="Unassembled WGS sequence"/>
</dbReference>
<dbReference type="STRING" id="1120980.GCA_000745955_02382"/>
<evidence type="ECO:0000313" key="1">
    <source>
        <dbReference type="EMBL" id="SSY81073.1"/>
    </source>
</evidence>
<reference evidence="1 2" key="1">
    <citation type="submission" date="2018-06" db="EMBL/GenBank/DDBJ databases">
        <authorList>
            <consortium name="Pathogen Informatics"/>
            <person name="Doyle S."/>
        </authorList>
    </citation>
    <scope>NUCLEOTIDE SEQUENCE [LARGE SCALE GENOMIC DNA]</scope>
    <source>
        <strain evidence="1 2">NCTC10283</strain>
    </source>
</reference>
<accession>A0A376BWA0</accession>
<sequence>MKHSDNEGYTSCMRWASAETDDKWVWRHETDQSTPFEEWKRRKDEADKAWRESYRKTQKSKHEAHVIAYHRHRAYGHLPQRESMSLADALKLITEKFGRAV</sequence>
<name>A0A376BWA0_9NEIS</name>
<dbReference type="EMBL" id="UFSO01000003">
    <property type="protein sequence ID" value="SSY81073.1"/>
    <property type="molecule type" value="Genomic_DNA"/>
</dbReference>
<organism evidence="1 2">
    <name type="scientific">Alysiella crassa</name>
    <dbReference type="NCBI Taxonomy" id="153491"/>
    <lineage>
        <taxon>Bacteria</taxon>
        <taxon>Pseudomonadati</taxon>
        <taxon>Pseudomonadota</taxon>
        <taxon>Betaproteobacteria</taxon>
        <taxon>Neisseriales</taxon>
        <taxon>Neisseriaceae</taxon>
        <taxon>Alysiella</taxon>
    </lineage>
</organism>
<keyword evidence="2" id="KW-1185">Reference proteome</keyword>
<dbReference type="RefSeq" id="WP_034295314.1">
    <property type="nucleotide sequence ID" value="NZ_CP091519.2"/>
</dbReference>
<protein>
    <submittedName>
        <fullName evidence="1">Uncharacterized protein</fullName>
    </submittedName>
</protein>